<evidence type="ECO:0000256" key="7">
    <source>
        <dbReference type="ARBA" id="ARBA00023136"/>
    </source>
</evidence>
<dbReference type="STRING" id="1122930.SAMN02745168_1179"/>
<accession>A0A1W1ZJQ5</accession>
<dbReference type="PANTHER" id="PTHR42810:SF4">
    <property type="entry name" value="URIC ACID TRANSPORTER UACT"/>
    <property type="match status" value="1"/>
</dbReference>
<comment type="similarity">
    <text evidence="2">Belongs to the nucleobase:cation symporter-2 (NCS2) (TC 2.A.40) family.</text>
</comment>
<reference evidence="9 10" key="1">
    <citation type="submission" date="2017-04" db="EMBL/GenBank/DDBJ databases">
        <authorList>
            <person name="Afonso C.L."/>
            <person name="Miller P.J."/>
            <person name="Scott M.A."/>
            <person name="Spackman E."/>
            <person name="Goraichik I."/>
            <person name="Dimitrov K.M."/>
            <person name="Suarez D.L."/>
            <person name="Swayne D.E."/>
        </authorList>
    </citation>
    <scope>NUCLEOTIDE SEQUENCE [LARGE SCALE GENOMIC DNA]</scope>
    <source>
        <strain evidence="9 10">DSM 12816</strain>
    </source>
</reference>
<feature type="transmembrane region" description="Helical" evidence="8">
    <location>
        <begin position="401"/>
        <end position="420"/>
    </location>
</feature>
<feature type="transmembrane region" description="Helical" evidence="8">
    <location>
        <begin position="218"/>
        <end position="237"/>
    </location>
</feature>
<keyword evidence="4" id="KW-1003">Cell membrane</keyword>
<organism evidence="9 10">
    <name type="scientific">Papillibacter cinnamivorans DSM 12816</name>
    <dbReference type="NCBI Taxonomy" id="1122930"/>
    <lineage>
        <taxon>Bacteria</taxon>
        <taxon>Bacillati</taxon>
        <taxon>Bacillota</taxon>
        <taxon>Clostridia</taxon>
        <taxon>Eubacteriales</taxon>
        <taxon>Oscillospiraceae</taxon>
        <taxon>Papillibacter</taxon>
    </lineage>
</organism>
<feature type="transmembrane region" description="Helical" evidence="8">
    <location>
        <begin position="188"/>
        <end position="211"/>
    </location>
</feature>
<comment type="subcellular location">
    <subcellularLocation>
        <location evidence="1">Cell membrane</location>
        <topology evidence="1">Multi-pass membrane protein</topology>
    </subcellularLocation>
</comment>
<protein>
    <submittedName>
        <fullName evidence="9">Uracil permease</fullName>
    </submittedName>
</protein>
<dbReference type="Proteomes" id="UP000192790">
    <property type="component" value="Unassembled WGS sequence"/>
</dbReference>
<dbReference type="NCBIfam" id="TIGR00801">
    <property type="entry name" value="ncs2"/>
    <property type="match status" value="1"/>
</dbReference>
<feature type="transmembrane region" description="Helical" evidence="8">
    <location>
        <begin position="21"/>
        <end position="44"/>
    </location>
</feature>
<evidence type="ECO:0000256" key="6">
    <source>
        <dbReference type="ARBA" id="ARBA00022989"/>
    </source>
</evidence>
<evidence type="ECO:0000256" key="1">
    <source>
        <dbReference type="ARBA" id="ARBA00004651"/>
    </source>
</evidence>
<keyword evidence="6 8" id="KW-1133">Transmembrane helix</keyword>
<feature type="transmembrane region" description="Helical" evidence="8">
    <location>
        <begin position="106"/>
        <end position="126"/>
    </location>
</feature>
<feature type="transmembrane region" description="Helical" evidence="8">
    <location>
        <begin position="80"/>
        <end position="100"/>
    </location>
</feature>
<keyword evidence="3" id="KW-0813">Transport</keyword>
<dbReference type="GO" id="GO:0042907">
    <property type="term" value="F:xanthine transmembrane transporter activity"/>
    <property type="evidence" value="ECO:0007669"/>
    <property type="project" value="TreeGrafter"/>
</dbReference>
<dbReference type="InterPro" id="IPR006043">
    <property type="entry name" value="NCS2"/>
</dbReference>
<dbReference type="InterPro" id="IPR006042">
    <property type="entry name" value="Xan_ur_permease"/>
</dbReference>
<feature type="transmembrane region" description="Helical" evidence="8">
    <location>
        <begin position="56"/>
        <end position="73"/>
    </location>
</feature>
<evidence type="ECO:0000256" key="4">
    <source>
        <dbReference type="ARBA" id="ARBA00022475"/>
    </source>
</evidence>
<gene>
    <name evidence="9" type="ORF">SAMN02745168_1179</name>
</gene>
<dbReference type="AlphaFoldDB" id="A0A1W1ZJQ5"/>
<evidence type="ECO:0000256" key="5">
    <source>
        <dbReference type="ARBA" id="ARBA00022692"/>
    </source>
</evidence>
<evidence type="ECO:0000256" key="2">
    <source>
        <dbReference type="ARBA" id="ARBA00008821"/>
    </source>
</evidence>
<dbReference type="RefSeq" id="WP_084233805.1">
    <property type="nucleotide sequence ID" value="NZ_FWXW01000002.1"/>
</dbReference>
<dbReference type="GO" id="GO:0005886">
    <property type="term" value="C:plasma membrane"/>
    <property type="evidence" value="ECO:0007669"/>
    <property type="project" value="UniProtKB-SubCell"/>
</dbReference>
<evidence type="ECO:0000256" key="3">
    <source>
        <dbReference type="ARBA" id="ARBA00022448"/>
    </source>
</evidence>
<feature type="transmembrane region" description="Helical" evidence="8">
    <location>
        <begin position="336"/>
        <end position="355"/>
    </location>
</feature>
<evidence type="ECO:0000256" key="8">
    <source>
        <dbReference type="SAM" id="Phobius"/>
    </source>
</evidence>
<keyword evidence="7 8" id="KW-0472">Membrane</keyword>
<proteinExistence type="inferred from homology"/>
<dbReference type="PANTHER" id="PTHR42810">
    <property type="entry name" value="PURINE PERMEASE C1399.01C-RELATED"/>
    <property type="match status" value="1"/>
</dbReference>
<feature type="transmembrane region" description="Helical" evidence="8">
    <location>
        <begin position="257"/>
        <end position="275"/>
    </location>
</feature>
<keyword evidence="10" id="KW-1185">Reference proteome</keyword>
<evidence type="ECO:0000313" key="9">
    <source>
        <dbReference type="EMBL" id="SMC48739.1"/>
    </source>
</evidence>
<name>A0A1W1ZJQ5_9FIRM</name>
<dbReference type="NCBIfam" id="NF007995">
    <property type="entry name" value="PRK10720.1"/>
    <property type="match status" value="1"/>
</dbReference>
<feature type="transmembrane region" description="Helical" evidence="8">
    <location>
        <begin position="367"/>
        <end position="389"/>
    </location>
</feature>
<dbReference type="EMBL" id="FWXW01000002">
    <property type="protein sequence ID" value="SMC48739.1"/>
    <property type="molecule type" value="Genomic_DNA"/>
</dbReference>
<dbReference type="PROSITE" id="PS01116">
    <property type="entry name" value="XANTH_URACIL_PERMASE"/>
    <property type="match status" value="1"/>
</dbReference>
<feature type="transmembrane region" description="Helical" evidence="8">
    <location>
        <begin position="426"/>
        <end position="444"/>
    </location>
</feature>
<evidence type="ECO:0000313" key="10">
    <source>
        <dbReference type="Proteomes" id="UP000192790"/>
    </source>
</evidence>
<dbReference type="Pfam" id="PF00860">
    <property type="entry name" value="Xan_ur_permease"/>
    <property type="match status" value="1"/>
</dbReference>
<sequence length="452" mass="47226">MSEITPTRRIIQVDEKVPFGPGVLLSFQHLFAMFSASVLVPFLFNQAAGEQVLNPALALLMNGIGTLIFFFVCRHRAPAFLGSSFAYISPACAIIASAAYPKEGFAMALGGFVVSGLLMCLVAFIIGRVGTKWLDVVLPPAAMGPIVAIIGLELAGTAASMAGIIPTTVTQELIDQTGNTSLVLGATYYNMTAVTISMFTLAVVVFGSILFRKFFSVIPVLIAVGAGYGLSMALGYVDYGAISGAAWLTVPTFTFPIFNLNAILIIAPATLVVLAEHIGHIVVTSNIVGRDLTKDPGLHRTMFSDGFSSALSGFLGSCPTTTYGENMGVMAVTRVYSSYVIAGAGAISIIMAFLGKVTGFISSIPTPVMGGISLLLFGMIASSGIRMIVETKVDYGKSKNIVLSSVIFIIGLSGASIEIGSISLTGMALASVVGIVLSLVFHLLDKAKLTNE</sequence>
<keyword evidence="5 8" id="KW-0812">Transmembrane</keyword>